<reference evidence="1" key="1">
    <citation type="submission" date="2018-12" db="EMBL/GenBank/DDBJ databases">
        <authorList>
            <person name="Jadhav K."/>
            <person name="Kushwaha B."/>
            <person name="Jadhav I."/>
        </authorList>
    </citation>
    <scope>NUCLEOTIDE SEQUENCE [LARGE SCALE GENOMIC DNA]</scope>
    <source>
        <strain evidence="1">SBS 10</strain>
    </source>
</reference>
<accession>A0A432JGY4</accession>
<proteinExistence type="predicted"/>
<organism evidence="1">
    <name type="scientific">Billgrantia gudaonensis</name>
    <dbReference type="NCBI Taxonomy" id="376427"/>
    <lineage>
        <taxon>Bacteria</taxon>
        <taxon>Pseudomonadati</taxon>
        <taxon>Pseudomonadota</taxon>
        <taxon>Gammaproteobacteria</taxon>
        <taxon>Oceanospirillales</taxon>
        <taxon>Halomonadaceae</taxon>
        <taxon>Billgrantia</taxon>
    </lineage>
</organism>
<comment type="caution">
    <text evidence="1">The sequence shown here is derived from an EMBL/GenBank/DDBJ whole genome shotgun (WGS) entry which is preliminary data.</text>
</comment>
<dbReference type="AlphaFoldDB" id="A0A432JGY4"/>
<evidence type="ECO:0000313" key="1">
    <source>
        <dbReference type="EMBL" id="RUA22045.1"/>
    </source>
</evidence>
<protein>
    <submittedName>
        <fullName evidence="1">Uncharacterized protein</fullName>
    </submittedName>
</protein>
<sequence length="143" mass="16097">MRDVSAVRHRCMRVSIQVPDALREELGGSRWKGDGQCRLADVNLGMCLPCCWCCCWQRACRVDGLGVAHHRLAVDLATGLPTRQVLEAEFDELRCEGDGWLFALMSPGLRDYRQHVVPGAQALFREQLPALRESLPRVPALRE</sequence>
<name>A0A432JGY4_9GAMM</name>
<dbReference type="EMBL" id="RXHI01000025">
    <property type="protein sequence ID" value="RUA22045.1"/>
    <property type="molecule type" value="Genomic_DNA"/>
</dbReference>
<gene>
    <name evidence="1" type="ORF">DSL92_07865</name>
</gene>